<feature type="transmembrane region" description="Helical" evidence="1">
    <location>
        <begin position="42"/>
        <end position="61"/>
    </location>
</feature>
<keyword evidence="1" id="KW-1133">Transmembrane helix</keyword>
<protein>
    <submittedName>
        <fullName evidence="2">Uncharacterized protein</fullName>
    </submittedName>
</protein>
<reference evidence="2 3" key="1">
    <citation type="submission" date="2014-04" db="EMBL/GenBank/DDBJ databases">
        <authorList>
            <consortium name="International Citrus Genome Consortium"/>
            <person name="Gmitter F."/>
            <person name="Chen C."/>
            <person name="Farmerie W."/>
            <person name="Harkins T."/>
            <person name="Desany B."/>
            <person name="Mohiuddin M."/>
            <person name="Kodira C."/>
            <person name="Borodovsky M."/>
            <person name="Lomsadze A."/>
            <person name="Burns P."/>
            <person name="Jenkins J."/>
            <person name="Prochnik S."/>
            <person name="Shu S."/>
            <person name="Chapman J."/>
            <person name="Pitluck S."/>
            <person name="Schmutz J."/>
            <person name="Rokhsar D."/>
        </authorList>
    </citation>
    <scope>NUCLEOTIDE SEQUENCE</scope>
</reference>
<proteinExistence type="predicted"/>
<keyword evidence="3" id="KW-1185">Reference proteome</keyword>
<gene>
    <name evidence="2" type="ORF">CISIN_1g033264mg</name>
</gene>
<feature type="transmembrane region" description="Helical" evidence="1">
    <location>
        <begin position="12"/>
        <end position="36"/>
    </location>
</feature>
<dbReference type="AlphaFoldDB" id="A0A067F9L0"/>
<evidence type="ECO:0000313" key="3">
    <source>
        <dbReference type="Proteomes" id="UP000027120"/>
    </source>
</evidence>
<dbReference type="EMBL" id="KK784934">
    <property type="protein sequence ID" value="KDO60147.1"/>
    <property type="molecule type" value="Genomic_DNA"/>
</dbReference>
<sequence>MNAPIGHNGTKPCPALILLLILLLWYDVVVGVIGASPDESELWLLLLLLLCCSLISMNSLLHGLFRRFLGSSSPAGFAGDVVGIFNVPLTETAIAGTVPVPVASIMAGSACSSNQRMVSPSDL</sequence>
<organism evidence="2 3">
    <name type="scientific">Citrus sinensis</name>
    <name type="common">Sweet orange</name>
    <name type="synonym">Citrus aurantium var. sinensis</name>
    <dbReference type="NCBI Taxonomy" id="2711"/>
    <lineage>
        <taxon>Eukaryota</taxon>
        <taxon>Viridiplantae</taxon>
        <taxon>Streptophyta</taxon>
        <taxon>Embryophyta</taxon>
        <taxon>Tracheophyta</taxon>
        <taxon>Spermatophyta</taxon>
        <taxon>Magnoliopsida</taxon>
        <taxon>eudicotyledons</taxon>
        <taxon>Gunneridae</taxon>
        <taxon>Pentapetalae</taxon>
        <taxon>rosids</taxon>
        <taxon>malvids</taxon>
        <taxon>Sapindales</taxon>
        <taxon>Rutaceae</taxon>
        <taxon>Aurantioideae</taxon>
        <taxon>Citrus</taxon>
    </lineage>
</organism>
<keyword evidence="1" id="KW-0812">Transmembrane</keyword>
<name>A0A067F9L0_CITSI</name>
<accession>A0A067F9L0</accession>
<keyword evidence="1" id="KW-0472">Membrane</keyword>
<dbReference type="Proteomes" id="UP000027120">
    <property type="component" value="Unassembled WGS sequence"/>
</dbReference>
<evidence type="ECO:0000313" key="2">
    <source>
        <dbReference type="EMBL" id="KDO60147.1"/>
    </source>
</evidence>
<evidence type="ECO:0000256" key="1">
    <source>
        <dbReference type="SAM" id="Phobius"/>
    </source>
</evidence>